<accession>A0ACD0P7B0</accession>
<gene>
    <name evidence="1" type="ORF">IE53DRAFT_96392</name>
</gene>
<name>A0ACD0P7B0_9BASI</name>
<evidence type="ECO:0000313" key="2">
    <source>
        <dbReference type="Proteomes" id="UP000245626"/>
    </source>
</evidence>
<dbReference type="EMBL" id="KZ819707">
    <property type="protein sequence ID" value="PWN53851.1"/>
    <property type="molecule type" value="Genomic_DNA"/>
</dbReference>
<proteinExistence type="predicted"/>
<keyword evidence="2" id="KW-1185">Reference proteome</keyword>
<dbReference type="Proteomes" id="UP000245626">
    <property type="component" value="Unassembled WGS sequence"/>
</dbReference>
<organism evidence="1 2">
    <name type="scientific">Violaceomyces palustris</name>
    <dbReference type="NCBI Taxonomy" id="1673888"/>
    <lineage>
        <taxon>Eukaryota</taxon>
        <taxon>Fungi</taxon>
        <taxon>Dikarya</taxon>
        <taxon>Basidiomycota</taxon>
        <taxon>Ustilaginomycotina</taxon>
        <taxon>Ustilaginomycetes</taxon>
        <taxon>Violaceomycetales</taxon>
        <taxon>Violaceomycetaceae</taxon>
        <taxon>Violaceomyces</taxon>
    </lineage>
</organism>
<reference evidence="1 2" key="1">
    <citation type="journal article" date="2018" name="Mol. Biol. Evol.">
        <title>Broad Genomic Sampling Reveals a Smut Pathogenic Ancestry of the Fungal Clade Ustilaginomycotina.</title>
        <authorList>
            <person name="Kijpornyongpan T."/>
            <person name="Mondo S.J."/>
            <person name="Barry K."/>
            <person name="Sandor L."/>
            <person name="Lee J."/>
            <person name="Lipzen A."/>
            <person name="Pangilinan J."/>
            <person name="LaButti K."/>
            <person name="Hainaut M."/>
            <person name="Henrissat B."/>
            <person name="Grigoriev I.V."/>
            <person name="Spatafora J.W."/>
            <person name="Aime M.C."/>
        </authorList>
    </citation>
    <scope>NUCLEOTIDE SEQUENCE [LARGE SCALE GENOMIC DNA]</scope>
    <source>
        <strain evidence="1 2">SA 807</strain>
    </source>
</reference>
<evidence type="ECO:0000313" key="1">
    <source>
        <dbReference type="EMBL" id="PWN53851.1"/>
    </source>
</evidence>
<sequence length="119" mass="12811">MQSFCDVPRSGQGQLPSNFWKNPHYKKTSSWVQITGCINPNAGGRLDPNDGGGQYDSSGGDGGLGNPRGSKCTGYNHYVELVEPDVGRACIRCCQNYNDCRLDRDTSGCPAVIPGDYSC</sequence>
<protein>
    <submittedName>
        <fullName evidence="1">Uncharacterized protein</fullName>
    </submittedName>
</protein>